<dbReference type="AlphaFoldDB" id="A0A6H5GRD8"/>
<gene>
    <name evidence="2" type="ORF">NTEN_LOCUS10925</name>
</gene>
<name>A0A6H5GRD8_9HEMI</name>
<evidence type="ECO:0000313" key="3">
    <source>
        <dbReference type="Proteomes" id="UP000479000"/>
    </source>
</evidence>
<evidence type="ECO:0000313" key="2">
    <source>
        <dbReference type="EMBL" id="CAB0005448.1"/>
    </source>
</evidence>
<reference evidence="2 3" key="1">
    <citation type="submission" date="2020-02" db="EMBL/GenBank/DDBJ databases">
        <authorList>
            <person name="Ferguson B K."/>
        </authorList>
    </citation>
    <scope>NUCLEOTIDE SEQUENCE [LARGE SCALE GENOMIC DNA]</scope>
</reference>
<sequence>MPQECLRTIVKACLALMLPSATGLVLEKHVCVVSYSKYRLPCNERTETDGTQLSKMQLHRK</sequence>
<protein>
    <submittedName>
        <fullName evidence="2">Uncharacterized protein</fullName>
    </submittedName>
</protein>
<feature type="chain" id="PRO_5026074019" evidence="1">
    <location>
        <begin position="24"/>
        <end position="61"/>
    </location>
</feature>
<keyword evidence="3" id="KW-1185">Reference proteome</keyword>
<dbReference type="Proteomes" id="UP000479000">
    <property type="component" value="Unassembled WGS sequence"/>
</dbReference>
<accession>A0A6H5GRD8</accession>
<dbReference type="EMBL" id="CADCXU010016419">
    <property type="protein sequence ID" value="CAB0005448.1"/>
    <property type="molecule type" value="Genomic_DNA"/>
</dbReference>
<feature type="signal peptide" evidence="1">
    <location>
        <begin position="1"/>
        <end position="23"/>
    </location>
</feature>
<evidence type="ECO:0000256" key="1">
    <source>
        <dbReference type="SAM" id="SignalP"/>
    </source>
</evidence>
<keyword evidence="1" id="KW-0732">Signal</keyword>
<organism evidence="2 3">
    <name type="scientific">Nesidiocoris tenuis</name>
    <dbReference type="NCBI Taxonomy" id="355587"/>
    <lineage>
        <taxon>Eukaryota</taxon>
        <taxon>Metazoa</taxon>
        <taxon>Ecdysozoa</taxon>
        <taxon>Arthropoda</taxon>
        <taxon>Hexapoda</taxon>
        <taxon>Insecta</taxon>
        <taxon>Pterygota</taxon>
        <taxon>Neoptera</taxon>
        <taxon>Paraneoptera</taxon>
        <taxon>Hemiptera</taxon>
        <taxon>Heteroptera</taxon>
        <taxon>Panheteroptera</taxon>
        <taxon>Cimicomorpha</taxon>
        <taxon>Miridae</taxon>
        <taxon>Dicyphina</taxon>
        <taxon>Nesidiocoris</taxon>
    </lineage>
</organism>
<proteinExistence type="predicted"/>